<evidence type="ECO:0000313" key="7">
    <source>
        <dbReference type="EMBL" id="MDR7340805.1"/>
    </source>
</evidence>
<dbReference type="EC" id="1.14.11.16" evidence="7"/>
<feature type="region of interest" description="Disordered" evidence="4">
    <location>
        <begin position="37"/>
        <end position="57"/>
    </location>
</feature>
<dbReference type="Proteomes" id="UP001145799">
    <property type="component" value="Unassembled WGS sequence"/>
</dbReference>
<organism evidence="6 8">
    <name type="scientific">Glycomyces lechevalierae</name>
    <dbReference type="NCBI Taxonomy" id="256034"/>
    <lineage>
        <taxon>Bacteria</taxon>
        <taxon>Bacillati</taxon>
        <taxon>Actinomycetota</taxon>
        <taxon>Actinomycetes</taxon>
        <taxon>Glycomycetales</taxon>
        <taxon>Glycomycetaceae</taxon>
        <taxon>Glycomyces</taxon>
    </lineage>
</organism>
<keyword evidence="9" id="KW-1185">Reference proteome</keyword>
<dbReference type="EMBL" id="JAVDYD010000001">
    <property type="protein sequence ID" value="MDR7340805.1"/>
    <property type="molecule type" value="Genomic_DNA"/>
</dbReference>
<sequence length="262" mass="29539">MREAHDGAARHLREWTAGKDIASTDVERVLAGLEALERGDHPGLPPDSPDPTCPLPGLTSRPWWTPESFPWAAALLAEAEAIREEYFAVSSQLTRSEALRSPKESGRLRASGRWTTVQLYHLGQRQALASSFPIAAASLQRVAEQPCGMVFFSTLEPGSKIEPHTGYTNAHLRVHLVIKPNEGARFRVADEWRAWKDHELLVFDDTFEHEAVNEGDDERVVLLFDIWHPDLSEIERLAFQESMDFFRKARARHHLLHALANG</sequence>
<evidence type="ECO:0000256" key="2">
    <source>
        <dbReference type="ARBA" id="ARBA00022964"/>
    </source>
</evidence>
<reference evidence="7 9" key="2">
    <citation type="submission" date="2023-07" db="EMBL/GenBank/DDBJ databases">
        <title>Sequencing the genomes of 1000 actinobacteria strains.</title>
        <authorList>
            <person name="Klenk H.-P."/>
        </authorList>
    </citation>
    <scope>NUCLEOTIDE SEQUENCE [LARGE SCALE GENOMIC DNA]</scope>
    <source>
        <strain evidence="7 9">DSM 44724</strain>
    </source>
</reference>
<reference evidence="6" key="1">
    <citation type="submission" date="2022-12" db="EMBL/GenBank/DDBJ databases">
        <title>Gycomyces niveus sp.nov., a novel actinomycete isolated from soil in Shouguang.</title>
        <authorList>
            <person name="Yang X."/>
        </authorList>
    </citation>
    <scope>NUCLEOTIDE SEQUENCE</scope>
    <source>
        <strain evidence="6">DSM 44724</strain>
    </source>
</reference>
<dbReference type="GO" id="GO:0016020">
    <property type="term" value="C:membrane"/>
    <property type="evidence" value="ECO:0007669"/>
    <property type="project" value="TreeGrafter"/>
</dbReference>
<dbReference type="PANTHER" id="PTHR46332">
    <property type="entry name" value="ASPARTATE BETA-HYDROXYLASE DOMAIN-CONTAINING PROTEIN 2"/>
    <property type="match status" value="1"/>
</dbReference>
<evidence type="ECO:0000256" key="4">
    <source>
        <dbReference type="SAM" id="MobiDB-lite"/>
    </source>
</evidence>
<dbReference type="AlphaFoldDB" id="A0A9X3PJL3"/>
<name>A0A9X3PJL3_9ACTN</name>
<dbReference type="SUPFAM" id="SSF51197">
    <property type="entry name" value="Clavaminate synthase-like"/>
    <property type="match status" value="1"/>
</dbReference>
<dbReference type="Proteomes" id="UP001183604">
    <property type="component" value="Unassembled WGS sequence"/>
</dbReference>
<dbReference type="InterPro" id="IPR027443">
    <property type="entry name" value="IPNS-like_sf"/>
</dbReference>
<evidence type="ECO:0000313" key="9">
    <source>
        <dbReference type="Proteomes" id="UP001183604"/>
    </source>
</evidence>
<accession>A0A9X3PJL3</accession>
<evidence type="ECO:0000256" key="3">
    <source>
        <dbReference type="ARBA" id="ARBA00023002"/>
    </source>
</evidence>
<comment type="similarity">
    <text evidence="1">Belongs to the aspartyl/asparaginyl beta-hydroxylase family.</text>
</comment>
<dbReference type="PANTHER" id="PTHR46332:SF5">
    <property type="entry name" value="ASPARTATE BETA-HYDROXYLASE DOMAIN CONTAINING 2"/>
    <property type="match status" value="1"/>
</dbReference>
<dbReference type="InterPro" id="IPR051821">
    <property type="entry name" value="Asp/Asn_beta-hydroxylase"/>
</dbReference>
<evidence type="ECO:0000259" key="5">
    <source>
        <dbReference type="Pfam" id="PF05118"/>
    </source>
</evidence>
<evidence type="ECO:0000256" key="1">
    <source>
        <dbReference type="ARBA" id="ARBA00007730"/>
    </source>
</evidence>
<dbReference type="RefSeq" id="WP_270122502.1">
    <property type="nucleotide sequence ID" value="NZ_BAAAOM010000001.1"/>
</dbReference>
<dbReference type="EMBL" id="JAPZVQ010000007">
    <property type="protein sequence ID" value="MDA1386037.1"/>
    <property type="molecule type" value="Genomic_DNA"/>
</dbReference>
<evidence type="ECO:0000313" key="8">
    <source>
        <dbReference type="Proteomes" id="UP001145799"/>
    </source>
</evidence>
<keyword evidence="2" id="KW-0223">Dioxygenase</keyword>
<protein>
    <submittedName>
        <fullName evidence="7">Aspartate beta-hydroxylase</fullName>
        <ecNumber evidence="7">1.14.11.16</ecNumber>
    </submittedName>
    <submittedName>
        <fullName evidence="6">Aspartyl/asparaginyl beta-hydroxylase domain-containing protein</fullName>
    </submittedName>
</protein>
<proteinExistence type="inferred from homology"/>
<feature type="compositionally biased region" description="Pro residues" evidence="4">
    <location>
        <begin position="43"/>
        <end position="54"/>
    </location>
</feature>
<dbReference type="InterPro" id="IPR007803">
    <property type="entry name" value="Asp/Arg/Pro-Hydrxlase"/>
</dbReference>
<evidence type="ECO:0000313" key="6">
    <source>
        <dbReference type="EMBL" id="MDA1386037.1"/>
    </source>
</evidence>
<keyword evidence="3 7" id="KW-0560">Oxidoreductase</keyword>
<gene>
    <name evidence="7" type="ORF">J2S69_004524</name>
    <name evidence="6" type="ORF">O2L01_13675</name>
</gene>
<feature type="domain" description="Aspartyl/asparaginy/proline hydroxylase" evidence="5">
    <location>
        <begin position="79"/>
        <end position="229"/>
    </location>
</feature>
<comment type="caution">
    <text evidence="6">The sequence shown here is derived from an EMBL/GenBank/DDBJ whole genome shotgun (WGS) entry which is preliminary data.</text>
</comment>
<dbReference type="Pfam" id="PF05118">
    <property type="entry name" value="Asp_Arg_Hydrox"/>
    <property type="match status" value="1"/>
</dbReference>
<dbReference type="GO" id="GO:0062101">
    <property type="term" value="F:peptidyl-aspartic acid 3-dioxygenase activity"/>
    <property type="evidence" value="ECO:0007669"/>
    <property type="project" value="UniProtKB-EC"/>
</dbReference>
<dbReference type="Gene3D" id="2.60.120.330">
    <property type="entry name" value="B-lactam Antibiotic, Isopenicillin N Synthase, Chain"/>
    <property type="match status" value="1"/>
</dbReference>